<protein>
    <submittedName>
        <fullName evidence="2">Damage-inducible protein CinA</fullName>
    </submittedName>
</protein>
<dbReference type="NCBIfam" id="TIGR00199">
    <property type="entry name" value="PncC_domain"/>
    <property type="match status" value="1"/>
</dbReference>
<comment type="caution">
    <text evidence="2">The sequence shown here is derived from an EMBL/GenBank/DDBJ whole genome shotgun (WGS) entry which is preliminary data.</text>
</comment>
<sequence length="167" mass="17323">MFPDDLRTQAERLLDAYKDAGWMLATAESCTGGLIAALLTEIPGSSAVVERGFVTYTNTAKRDMLGVPPATLDAHGAVSRQVAQAMAEGALARAPVDAAVAVTGVAGPSGGTAEKPVGRVEFALAATGLETHTVRHDLTGDRGQIRHASLAIAFDLFHRALNDARAS</sequence>
<evidence type="ECO:0000313" key="3">
    <source>
        <dbReference type="Proteomes" id="UP001296873"/>
    </source>
</evidence>
<proteinExistence type="predicted"/>
<organism evidence="2 3">
    <name type="scientific">Rhodovibrio sodomensis</name>
    <dbReference type="NCBI Taxonomy" id="1088"/>
    <lineage>
        <taxon>Bacteria</taxon>
        <taxon>Pseudomonadati</taxon>
        <taxon>Pseudomonadota</taxon>
        <taxon>Alphaproteobacteria</taxon>
        <taxon>Rhodospirillales</taxon>
        <taxon>Rhodovibrionaceae</taxon>
        <taxon>Rhodovibrio</taxon>
    </lineage>
</organism>
<dbReference type="InterPro" id="IPR008136">
    <property type="entry name" value="CinA_C"/>
</dbReference>
<reference evidence="2 3" key="1">
    <citation type="journal article" date="2020" name="Microorganisms">
        <title>Osmotic Adaptation and Compatible Solute Biosynthesis of Phototrophic Bacteria as Revealed from Genome Analyses.</title>
        <authorList>
            <person name="Imhoff J.F."/>
            <person name="Rahn T."/>
            <person name="Kunzel S."/>
            <person name="Keller A."/>
            <person name="Neulinger S.C."/>
        </authorList>
    </citation>
    <scope>NUCLEOTIDE SEQUENCE [LARGE SCALE GENOMIC DNA]</scope>
    <source>
        <strain evidence="2 3">DSM 9895</strain>
    </source>
</reference>
<gene>
    <name evidence="2" type="ORF">CKO28_12885</name>
</gene>
<evidence type="ECO:0000259" key="1">
    <source>
        <dbReference type="Pfam" id="PF02464"/>
    </source>
</evidence>
<dbReference type="EMBL" id="NRRL01000033">
    <property type="protein sequence ID" value="MBK1668927.1"/>
    <property type="molecule type" value="Genomic_DNA"/>
</dbReference>
<dbReference type="Pfam" id="PF02464">
    <property type="entry name" value="CinA"/>
    <property type="match status" value="1"/>
</dbReference>
<dbReference type="Proteomes" id="UP001296873">
    <property type="component" value="Unassembled WGS sequence"/>
</dbReference>
<feature type="domain" description="CinA C-terminal" evidence="1">
    <location>
        <begin position="9"/>
        <end position="160"/>
    </location>
</feature>
<dbReference type="InterPro" id="IPR036653">
    <property type="entry name" value="CinA-like_C"/>
</dbReference>
<dbReference type="Gene3D" id="3.90.950.20">
    <property type="entry name" value="CinA-like"/>
    <property type="match status" value="1"/>
</dbReference>
<name>A0ABS1DFP5_9PROT</name>
<evidence type="ECO:0000313" key="2">
    <source>
        <dbReference type="EMBL" id="MBK1668927.1"/>
    </source>
</evidence>
<accession>A0ABS1DFP5</accession>
<dbReference type="RefSeq" id="WP_200341247.1">
    <property type="nucleotide sequence ID" value="NZ_NRRL01000033.1"/>
</dbReference>
<dbReference type="SUPFAM" id="SSF142433">
    <property type="entry name" value="CinA-like"/>
    <property type="match status" value="1"/>
</dbReference>
<keyword evidence="3" id="KW-1185">Reference proteome</keyword>